<dbReference type="Gene3D" id="2.40.50.140">
    <property type="entry name" value="Nucleic acid-binding proteins"/>
    <property type="match status" value="1"/>
</dbReference>
<keyword evidence="2" id="KW-0472">Membrane</keyword>
<evidence type="ECO:0000313" key="5">
    <source>
        <dbReference type="Proteomes" id="UP000243629"/>
    </source>
</evidence>
<dbReference type="InterPro" id="IPR011129">
    <property type="entry name" value="CSD"/>
</dbReference>
<feature type="transmembrane region" description="Helical" evidence="2">
    <location>
        <begin position="90"/>
        <end position="112"/>
    </location>
</feature>
<sequence length="203" mass="21200">MTIRHITLLAAGLGSLTLGLCASFDFTPANGSAIALSGILAGLLCLQNLLVRITGGSPRSAQLAGNAQALLLILGALGPISAALDLAGSQVTAVLAFAALLSALGVCTGLVWSSIPQGSQSTTPRSARTSTPREQGMVKWFNSSKGFGFISRDGQSDVFVHFRSLRDPDVRSLNEGERVEFLAVPNDKGVQAEDVILLDIRIR</sequence>
<evidence type="ECO:0000259" key="3">
    <source>
        <dbReference type="PROSITE" id="PS51857"/>
    </source>
</evidence>
<dbReference type="InterPro" id="IPR050181">
    <property type="entry name" value="Cold_shock_domain"/>
</dbReference>
<dbReference type="PROSITE" id="PS00352">
    <property type="entry name" value="CSD_1"/>
    <property type="match status" value="1"/>
</dbReference>
<dbReference type="SMART" id="SM00357">
    <property type="entry name" value="CSP"/>
    <property type="match status" value="1"/>
</dbReference>
<organism evidence="4 5">
    <name type="scientific">Halopseudomonas yangmingensis</name>
    <dbReference type="NCBI Taxonomy" id="1720063"/>
    <lineage>
        <taxon>Bacteria</taxon>
        <taxon>Pseudomonadati</taxon>
        <taxon>Pseudomonadota</taxon>
        <taxon>Gammaproteobacteria</taxon>
        <taxon>Pseudomonadales</taxon>
        <taxon>Pseudomonadaceae</taxon>
        <taxon>Halopseudomonas</taxon>
    </lineage>
</organism>
<reference evidence="5" key="1">
    <citation type="submission" date="2016-10" db="EMBL/GenBank/DDBJ databases">
        <authorList>
            <person name="Varghese N."/>
            <person name="Submissions S."/>
        </authorList>
    </citation>
    <scope>NUCLEOTIDE SEQUENCE [LARGE SCALE GENOMIC DNA]</scope>
    <source>
        <strain evidence="5">DSM 24213</strain>
    </source>
</reference>
<feature type="transmembrane region" description="Helical" evidence="2">
    <location>
        <begin position="33"/>
        <end position="51"/>
    </location>
</feature>
<dbReference type="SUPFAM" id="SSF50249">
    <property type="entry name" value="Nucleic acid-binding proteins"/>
    <property type="match status" value="1"/>
</dbReference>
<dbReference type="GO" id="GO:0005829">
    <property type="term" value="C:cytosol"/>
    <property type="evidence" value="ECO:0007669"/>
    <property type="project" value="UniProtKB-ARBA"/>
</dbReference>
<keyword evidence="2" id="KW-1133">Transmembrane helix</keyword>
<protein>
    <submittedName>
        <fullName evidence="4">Cold shock protein, CspA family</fullName>
    </submittedName>
</protein>
<dbReference type="InterPro" id="IPR002059">
    <property type="entry name" value="CSP_DNA-bd"/>
</dbReference>
<dbReference type="PANTHER" id="PTHR11544">
    <property type="entry name" value="COLD SHOCK DOMAIN CONTAINING PROTEINS"/>
    <property type="match status" value="1"/>
</dbReference>
<keyword evidence="2" id="KW-0812">Transmembrane</keyword>
<dbReference type="Pfam" id="PF00313">
    <property type="entry name" value="CSD"/>
    <property type="match status" value="1"/>
</dbReference>
<evidence type="ECO:0000256" key="2">
    <source>
        <dbReference type="SAM" id="Phobius"/>
    </source>
</evidence>
<evidence type="ECO:0000256" key="1">
    <source>
        <dbReference type="RuleBase" id="RU000408"/>
    </source>
</evidence>
<dbReference type="GO" id="GO:0003676">
    <property type="term" value="F:nucleic acid binding"/>
    <property type="evidence" value="ECO:0007669"/>
    <property type="project" value="InterPro"/>
</dbReference>
<comment type="subcellular location">
    <subcellularLocation>
        <location evidence="1">Cytoplasm</location>
    </subcellularLocation>
</comment>
<dbReference type="Proteomes" id="UP000243629">
    <property type="component" value="Unassembled WGS sequence"/>
</dbReference>
<dbReference type="PRINTS" id="PR00050">
    <property type="entry name" value="COLDSHOCK"/>
</dbReference>
<gene>
    <name evidence="4" type="ORF">SAMN05216217_101300</name>
</gene>
<dbReference type="EMBL" id="FOUI01000001">
    <property type="protein sequence ID" value="SFM14535.1"/>
    <property type="molecule type" value="Genomic_DNA"/>
</dbReference>
<feature type="domain" description="CSD" evidence="3">
    <location>
        <begin position="133"/>
        <end position="197"/>
    </location>
</feature>
<dbReference type="STRING" id="1720063.SAMN05216217_101300"/>
<dbReference type="PROSITE" id="PS51857">
    <property type="entry name" value="CSD_2"/>
    <property type="match status" value="1"/>
</dbReference>
<evidence type="ECO:0000313" key="4">
    <source>
        <dbReference type="EMBL" id="SFM14535.1"/>
    </source>
</evidence>
<feature type="transmembrane region" description="Helical" evidence="2">
    <location>
        <begin position="63"/>
        <end position="84"/>
    </location>
</feature>
<keyword evidence="5" id="KW-1185">Reference proteome</keyword>
<dbReference type="InterPro" id="IPR019844">
    <property type="entry name" value="CSD_CS"/>
</dbReference>
<dbReference type="CDD" id="cd04458">
    <property type="entry name" value="CSP_CDS"/>
    <property type="match status" value="1"/>
</dbReference>
<name>A0A1I4NGM2_9GAMM</name>
<dbReference type="InterPro" id="IPR012340">
    <property type="entry name" value="NA-bd_OB-fold"/>
</dbReference>
<proteinExistence type="predicted"/>
<dbReference type="AlphaFoldDB" id="A0A1I4NGM2"/>
<accession>A0A1I4NGM2</accession>